<sequence length="340" mass="38686">MASKIDFGICDAIQNEPNNRTSRPGGKKNYFRQFPSNIDYPHLGRLVFSLDLRISTHNEDEIKRTNRLFDGKSETLSRKFDNNSTERTIETINCERNVLSRNFETRRNSCEIYDGCIDSLQTINEQKTSGVKDEANGNVTMGKECEGCSNRRTMGELQARFGKLFRIGSLGDNAWKSTIPPRTCRLIHAQSRYIQGGSSSIECHTTVHQVQLCDGNDESSSGCNNTLVLVDAFEDKSCVATSCKFKIFDSDPKELIYYIKCIAEFGFNHIIIVGETNGGMVFLDCYGRVFLWNDESLSLWPLGDSPEKASKYTIKGKDRLEWFVENGIVYEIIEKWQDIY</sequence>
<evidence type="ECO:0000313" key="1">
    <source>
        <dbReference type="EMBL" id="PKK58254.1"/>
    </source>
</evidence>
<dbReference type="VEuPathDB" id="FungiDB:RhiirFUN_020373"/>
<evidence type="ECO:0000313" key="2">
    <source>
        <dbReference type="Proteomes" id="UP000233469"/>
    </source>
</evidence>
<dbReference type="Proteomes" id="UP000233469">
    <property type="component" value="Unassembled WGS sequence"/>
</dbReference>
<dbReference type="AlphaFoldDB" id="A0A2N1M9E2"/>
<organism evidence="1 2">
    <name type="scientific">Rhizophagus irregularis</name>
    <dbReference type="NCBI Taxonomy" id="588596"/>
    <lineage>
        <taxon>Eukaryota</taxon>
        <taxon>Fungi</taxon>
        <taxon>Fungi incertae sedis</taxon>
        <taxon>Mucoromycota</taxon>
        <taxon>Glomeromycotina</taxon>
        <taxon>Glomeromycetes</taxon>
        <taxon>Glomerales</taxon>
        <taxon>Glomeraceae</taxon>
        <taxon>Rhizophagus</taxon>
    </lineage>
</organism>
<proteinExistence type="predicted"/>
<protein>
    <submittedName>
        <fullName evidence="1">Uncharacterized protein</fullName>
    </submittedName>
</protein>
<comment type="caution">
    <text evidence="1">The sequence shown here is derived from an EMBL/GenBank/DDBJ whole genome shotgun (WGS) entry which is preliminary data.</text>
</comment>
<reference evidence="1 2" key="2">
    <citation type="submission" date="2017-10" db="EMBL/GenBank/DDBJ databases">
        <title>Extensive intraspecific genome diversity in a model arbuscular mycorrhizal fungus.</title>
        <authorList>
            <person name="Chen E.C.H."/>
            <person name="Morin E."/>
            <person name="Baudet D."/>
            <person name="Noel J."/>
            <person name="Ndikumana S."/>
            <person name="Charron P."/>
            <person name="St-Onge C."/>
            <person name="Giorgi J."/>
            <person name="Grigoriev I.V."/>
            <person name="Roux C."/>
            <person name="Martin F.M."/>
            <person name="Corradi N."/>
        </authorList>
    </citation>
    <scope>NUCLEOTIDE SEQUENCE [LARGE SCALE GENOMIC DNA]</scope>
    <source>
        <strain evidence="1 2">C2</strain>
    </source>
</reference>
<gene>
    <name evidence="1" type="ORF">RhiirC2_763533</name>
</gene>
<reference evidence="1 2" key="1">
    <citation type="submission" date="2016-04" db="EMBL/GenBank/DDBJ databases">
        <title>Genome analyses suggest a sexual origin of heterokaryosis in a supposedly ancient asexual fungus.</title>
        <authorList>
            <person name="Ropars J."/>
            <person name="Sedzielewska K."/>
            <person name="Noel J."/>
            <person name="Charron P."/>
            <person name="Farinelli L."/>
            <person name="Marton T."/>
            <person name="Kruger M."/>
            <person name="Pelin A."/>
            <person name="Brachmann A."/>
            <person name="Corradi N."/>
        </authorList>
    </citation>
    <scope>NUCLEOTIDE SEQUENCE [LARGE SCALE GENOMIC DNA]</scope>
    <source>
        <strain evidence="1 2">C2</strain>
    </source>
</reference>
<dbReference type="VEuPathDB" id="FungiDB:RhiirA1_429678"/>
<name>A0A2N1M9E2_9GLOM</name>
<dbReference type="EMBL" id="LLXL01003725">
    <property type="protein sequence ID" value="PKK58254.1"/>
    <property type="molecule type" value="Genomic_DNA"/>
</dbReference>
<accession>A0A2N1M9E2</accession>
<dbReference type="VEuPathDB" id="FungiDB:FUN_013113"/>